<dbReference type="Proteomes" id="UP000178925">
    <property type="component" value="Unassembled WGS sequence"/>
</dbReference>
<keyword evidence="1" id="KW-0704">Schiff base</keyword>
<dbReference type="EMBL" id="MFGC01000007">
    <property type="protein sequence ID" value="OGF28688.1"/>
    <property type="molecule type" value="Genomic_DNA"/>
</dbReference>
<name>A0A1F5SPP6_9BACT</name>
<organism evidence="2 3">
    <name type="scientific">Candidatus Falkowbacteria bacterium RIFOXYA2_FULL_47_9</name>
    <dbReference type="NCBI Taxonomy" id="1797995"/>
    <lineage>
        <taxon>Bacteria</taxon>
        <taxon>Candidatus Falkowiibacteriota</taxon>
    </lineage>
</organism>
<dbReference type="AlphaFoldDB" id="A0A1F5SPP6"/>
<sequence length="287" mass="31624">MYKNNLATKIFLDSGDVAETKKAMELLGFLDGQTTNPSLIAKSPGAQERLARGEKFSKEEVYGYYKKVVQELSELLPNGSISVEVYADAQTTSEEMYAQGKEMNTWIPNAHIKLPITAAGLTVAEKFVREGIRINMTLCFSQEQAAAVYAATRGAQPGDVFVSPFIGRLDDRGENGVDLIQNILQMYAAGDGHVQVLAASLRNFEHLLAVLALRCDIATLPFKVIGEFAASSLAMPAADFQPNSSGLVPIVYQEFDLQKHWRDFNIEHELTDKGIEKFAADWNALIK</sequence>
<gene>
    <name evidence="2" type="ORF">A2242_00350</name>
</gene>
<comment type="caution">
    <text evidence="2">The sequence shown here is derived from an EMBL/GenBank/DDBJ whole genome shotgun (WGS) entry which is preliminary data.</text>
</comment>
<evidence type="ECO:0000313" key="3">
    <source>
        <dbReference type="Proteomes" id="UP000178925"/>
    </source>
</evidence>
<dbReference type="STRING" id="1797995.A2242_00350"/>
<proteinExistence type="predicted"/>
<dbReference type="InterPro" id="IPR018225">
    <property type="entry name" value="Transaldolase_AS"/>
</dbReference>
<dbReference type="Gene3D" id="3.20.20.70">
    <property type="entry name" value="Aldolase class I"/>
    <property type="match status" value="1"/>
</dbReference>
<protein>
    <submittedName>
        <fullName evidence="2">Transaldolase</fullName>
    </submittedName>
</protein>
<dbReference type="GO" id="GO:0005975">
    <property type="term" value="P:carbohydrate metabolic process"/>
    <property type="evidence" value="ECO:0007669"/>
    <property type="project" value="InterPro"/>
</dbReference>
<dbReference type="InterPro" id="IPR013785">
    <property type="entry name" value="Aldolase_TIM"/>
</dbReference>
<evidence type="ECO:0000313" key="2">
    <source>
        <dbReference type="EMBL" id="OGF28688.1"/>
    </source>
</evidence>
<dbReference type="PANTHER" id="PTHR10683:SF40">
    <property type="entry name" value="FRUCTOSE-6-PHOSPHATE ALDOLASE 1-RELATED"/>
    <property type="match status" value="1"/>
</dbReference>
<dbReference type="Pfam" id="PF00923">
    <property type="entry name" value="TAL_FSA"/>
    <property type="match status" value="1"/>
</dbReference>
<evidence type="ECO:0000256" key="1">
    <source>
        <dbReference type="ARBA" id="ARBA00023270"/>
    </source>
</evidence>
<dbReference type="SUPFAM" id="SSF51569">
    <property type="entry name" value="Aldolase"/>
    <property type="match status" value="1"/>
</dbReference>
<dbReference type="PANTHER" id="PTHR10683">
    <property type="entry name" value="TRANSALDOLASE"/>
    <property type="match status" value="1"/>
</dbReference>
<dbReference type="InterPro" id="IPR001585">
    <property type="entry name" value="TAL/FSA"/>
</dbReference>
<accession>A0A1F5SPP6</accession>
<dbReference type="PROSITE" id="PS00958">
    <property type="entry name" value="TRANSALDOLASE_2"/>
    <property type="match status" value="1"/>
</dbReference>
<reference evidence="2 3" key="1">
    <citation type="journal article" date="2016" name="Nat. Commun.">
        <title>Thousands of microbial genomes shed light on interconnected biogeochemical processes in an aquifer system.</title>
        <authorList>
            <person name="Anantharaman K."/>
            <person name="Brown C.T."/>
            <person name="Hug L.A."/>
            <person name="Sharon I."/>
            <person name="Castelle C.J."/>
            <person name="Probst A.J."/>
            <person name="Thomas B.C."/>
            <person name="Singh A."/>
            <person name="Wilkins M.J."/>
            <person name="Karaoz U."/>
            <person name="Brodie E.L."/>
            <person name="Williams K.H."/>
            <person name="Hubbard S.S."/>
            <person name="Banfield J.F."/>
        </authorList>
    </citation>
    <scope>NUCLEOTIDE SEQUENCE [LARGE SCALE GENOMIC DNA]</scope>
</reference>